<dbReference type="GO" id="GO:0004768">
    <property type="term" value="F:stearoyl-CoA 9-desaturase activity"/>
    <property type="evidence" value="ECO:0007669"/>
    <property type="project" value="TreeGrafter"/>
</dbReference>
<dbReference type="GO" id="GO:0006636">
    <property type="term" value="P:unsaturated fatty acid biosynthetic process"/>
    <property type="evidence" value="ECO:0007669"/>
    <property type="project" value="TreeGrafter"/>
</dbReference>
<comment type="subcellular location">
    <subcellularLocation>
        <location evidence="1">Membrane</location>
        <topology evidence="1">Multi-pass membrane protein</topology>
    </subcellularLocation>
</comment>
<evidence type="ECO:0000256" key="18">
    <source>
        <dbReference type="ARBA" id="ARBA00023160"/>
    </source>
</evidence>
<keyword evidence="14 21" id="KW-0560">Oxidoreductase</keyword>
<feature type="transmembrane region" description="Helical" evidence="23">
    <location>
        <begin position="507"/>
        <end position="528"/>
    </location>
</feature>
<evidence type="ECO:0000256" key="2">
    <source>
        <dbReference type="ARBA" id="ARBA00009295"/>
    </source>
</evidence>
<comment type="catalytic activity">
    <reaction evidence="22">
        <text>L-glutamate + NH4(+) + ATP = L-glutamine + ADP + phosphate + H(+)</text>
        <dbReference type="Rhea" id="RHEA:16169"/>
        <dbReference type="ChEBI" id="CHEBI:15378"/>
        <dbReference type="ChEBI" id="CHEBI:28938"/>
        <dbReference type="ChEBI" id="CHEBI:29985"/>
        <dbReference type="ChEBI" id="CHEBI:30616"/>
        <dbReference type="ChEBI" id="CHEBI:43474"/>
        <dbReference type="ChEBI" id="CHEBI:58359"/>
        <dbReference type="ChEBI" id="CHEBI:456216"/>
        <dbReference type="EC" id="6.3.1.2"/>
    </reaction>
</comment>
<keyword evidence="18 21" id="KW-0275">Fatty acid biosynthesis</keyword>
<proteinExistence type="inferred from homology"/>
<feature type="transmembrane region" description="Helical" evidence="23">
    <location>
        <begin position="618"/>
        <end position="639"/>
    </location>
</feature>
<dbReference type="AlphaFoldDB" id="A0A922IFP6"/>
<comment type="domain">
    <text evidence="21">The histidine box domains are involved in binding the catalytic metal ions.</text>
</comment>
<evidence type="ECO:0000256" key="16">
    <source>
        <dbReference type="ARBA" id="ARBA00023098"/>
    </source>
</evidence>
<feature type="domain" description="GS beta-grasp" evidence="24">
    <location>
        <begin position="833"/>
        <end position="913"/>
    </location>
</feature>
<evidence type="ECO:0000256" key="13">
    <source>
        <dbReference type="ARBA" id="ARBA00022989"/>
    </source>
</evidence>
<dbReference type="PROSITE" id="PS00181">
    <property type="entry name" value="GLNA_ATP"/>
    <property type="match status" value="1"/>
</dbReference>
<reference evidence="26" key="1">
    <citation type="submission" date="2013-05" db="EMBL/GenBank/DDBJ databases">
        <authorList>
            <person name="Yim A.K.Y."/>
            <person name="Chan T.F."/>
            <person name="Ji K.M."/>
            <person name="Liu X.Y."/>
            <person name="Zhou J.W."/>
            <person name="Li R.Q."/>
            <person name="Yang K.Y."/>
            <person name="Li J."/>
            <person name="Li M."/>
            <person name="Law P.T.W."/>
            <person name="Wu Y.L."/>
            <person name="Cai Z.L."/>
            <person name="Qin H."/>
            <person name="Bao Y."/>
            <person name="Leung R.K.K."/>
            <person name="Ng P.K.S."/>
            <person name="Zou J."/>
            <person name="Zhong X.J."/>
            <person name="Ran P.X."/>
            <person name="Zhong N.S."/>
            <person name="Liu Z.G."/>
            <person name="Tsui S.K.W."/>
        </authorList>
    </citation>
    <scope>NUCLEOTIDE SEQUENCE</scope>
    <source>
        <strain evidence="26">Derf</strain>
        <tissue evidence="26">Whole organism</tissue>
    </source>
</reference>
<evidence type="ECO:0000259" key="25">
    <source>
        <dbReference type="PROSITE" id="PS51987"/>
    </source>
</evidence>
<sequence length="1172" mass="136152">MATNKLFIVTEEFRDEDFDRPDVPDWFRHQMTDNGKGVANGFEKDEPTSKPYKTIIVWRNVIAMTILHLAALYGIHLAIWNARRKTIAWSCLMAVVGGLGVLAGSHRLWTHRSYKARWPLRLLLMMAQTIALQNDIYEWVRDHRVHHKFSDTDADPHNSRRGFFFSHMGWLLCRKHPEVKAKGALIDMSDVWADPIVRFQRRFYIPLVILLWGIFPVWVPVHYWNENLEVSIMANALRYVMLLHQAWSVNSAAHLFGYRFYERSIEPRENYWVVYLSLGEGYHNYHHTFPWDYSASEHGWKHNFNVTTAFIDLAAWLGLAYDRRIVSRKVIEQRLERTGDRQQPLGAMMDKQRKPVSFLFDLVSGILVSTALIFLILILRIEKEKPKRNKWVEKVSIRTDQQKMAQQPHQDSSKNSNAFIVSERFDDQDLRRPDVPDWYVQRYRKSNLDGNEKEIDNKDEQHRHVKTGSSFKAPIVWRNVFAMIVLHTLGVYGFYVGLRHARWQSLIWSWFVSAIGSFGVLAGAHRLWTHRSYKAHWSLRVVLMILHTNDLYEWVRDHRTHHKYSETDADPHNSRRGFFFAHMGWLLCRKHPEVKAKGRLIDMSDVWADPIVRFQRRFYIPLTLLFWGVVPVMIPVYYWNEDFWLAVMGNFFRYVLSLHHTWTVNSWAHMYGYQFYDRSMKSRDNYWVAYLTYGEGYHNYHHVFPWDYSASEHGWRNCFNMATAFIDLCAWLGFAYDRRIVSRTLIQQRVKRCGDHLGITPTMVDKQHSSYRTMFRSALRIGWIGLSRGQQQQKNSKAAVMVIQSRWIAETRLESNASVLASYRSLKQPADAVIAEYIWIDGSGENVRSKGRTLNFVPKSVQELPRWNFDGSSTCQSVGENSDVYLKPVRIYPDPMRQGQNILVLCETINYDNTPHVTNKRHTCVQAMDKAAVEEPTFGLEQEYSLLDGNEPNKMFGWPTGGFPAPQGPYYCGVGAGKAFGRDVIEAHYRACLYSNIEISGVNAEVMASQWEFQVGPTIGVRAADDLWIARYLLHRIAEDFNIGVTFDPKPMTGDWNGAGCHANFSTIAMSSKGGMKVIEAAMQKLAKNHHKHITQYDPKGGLDNTRRLTGKHETSSMEKFSYGVANRGASVRIPRSVADKGYGYLEDRRPASNMDPYVVCELLVRTICLDE</sequence>
<evidence type="ECO:0000256" key="7">
    <source>
        <dbReference type="ARBA" id="ARBA00022598"/>
    </source>
</evidence>
<dbReference type="EMBL" id="ASGP02000001">
    <property type="protein sequence ID" value="KAH9530218.1"/>
    <property type="molecule type" value="Genomic_DNA"/>
</dbReference>
<feature type="transmembrane region" description="Helical" evidence="23">
    <location>
        <begin position="86"/>
        <end position="109"/>
    </location>
</feature>
<keyword evidence="12 22" id="KW-0067">ATP-binding</keyword>
<dbReference type="PROSITE" id="PS51987">
    <property type="entry name" value="GS_CATALYTIC"/>
    <property type="match status" value="1"/>
</dbReference>
<evidence type="ECO:0000256" key="6">
    <source>
        <dbReference type="ARBA" id="ARBA00022516"/>
    </source>
</evidence>
<dbReference type="Pfam" id="PF03951">
    <property type="entry name" value="Gln-synt_N"/>
    <property type="match status" value="1"/>
</dbReference>
<dbReference type="Gene3D" id="3.30.590.10">
    <property type="entry name" value="Glutamine synthetase/guanido kinase, catalytic domain"/>
    <property type="match status" value="1"/>
</dbReference>
<organism evidence="26 27">
    <name type="scientific">Dermatophagoides farinae</name>
    <name type="common">American house dust mite</name>
    <dbReference type="NCBI Taxonomy" id="6954"/>
    <lineage>
        <taxon>Eukaryota</taxon>
        <taxon>Metazoa</taxon>
        <taxon>Ecdysozoa</taxon>
        <taxon>Arthropoda</taxon>
        <taxon>Chelicerata</taxon>
        <taxon>Arachnida</taxon>
        <taxon>Acari</taxon>
        <taxon>Acariformes</taxon>
        <taxon>Sarcoptiformes</taxon>
        <taxon>Astigmata</taxon>
        <taxon>Psoroptidia</taxon>
        <taxon>Analgoidea</taxon>
        <taxon>Pyroglyphidae</taxon>
        <taxon>Dermatophagoidinae</taxon>
        <taxon>Dermatophagoides</taxon>
    </lineage>
</organism>
<gene>
    <name evidence="26" type="ORF">DERF_004040</name>
</gene>
<feature type="transmembrane region" description="Helical" evidence="23">
    <location>
        <begin position="203"/>
        <end position="224"/>
    </location>
</feature>
<evidence type="ECO:0000256" key="3">
    <source>
        <dbReference type="ARBA" id="ARBA00009897"/>
    </source>
</evidence>
<evidence type="ECO:0000256" key="23">
    <source>
        <dbReference type="SAM" id="Phobius"/>
    </source>
</evidence>
<comment type="subunit">
    <text evidence="4">Homooctamer.</text>
</comment>
<dbReference type="InterPro" id="IPR015876">
    <property type="entry name" value="Acyl-CoA_DS"/>
</dbReference>
<dbReference type="SMART" id="SM01230">
    <property type="entry name" value="Gln-synt_C"/>
    <property type="match status" value="1"/>
</dbReference>
<dbReference type="PROSITE" id="PS00476">
    <property type="entry name" value="FATTY_ACID_DESATUR_1"/>
    <property type="match status" value="2"/>
</dbReference>
<evidence type="ECO:0000256" key="17">
    <source>
        <dbReference type="ARBA" id="ARBA00023136"/>
    </source>
</evidence>
<keyword evidence="9" id="KW-0479">Metal-binding</keyword>
<dbReference type="InterPro" id="IPR027302">
    <property type="entry name" value="Gln_synth_N_conserv_site"/>
</dbReference>
<keyword evidence="17 23" id="KW-0472">Membrane</keyword>
<evidence type="ECO:0000256" key="8">
    <source>
        <dbReference type="ARBA" id="ARBA00022692"/>
    </source>
</evidence>
<dbReference type="PROSITE" id="PS51986">
    <property type="entry name" value="GS_BETA_GRASP"/>
    <property type="match status" value="1"/>
</dbReference>
<keyword evidence="16" id="KW-0443">Lipid metabolism</keyword>
<dbReference type="PANTHER" id="PTHR11351">
    <property type="entry name" value="ACYL-COA DESATURASE"/>
    <property type="match status" value="1"/>
</dbReference>
<keyword evidence="13 23" id="KW-1133">Transmembrane helix</keyword>
<dbReference type="GO" id="GO:0006542">
    <property type="term" value="P:glutamine biosynthetic process"/>
    <property type="evidence" value="ECO:0007669"/>
    <property type="project" value="InterPro"/>
</dbReference>
<dbReference type="InterPro" id="IPR001522">
    <property type="entry name" value="FADS-1_CS"/>
</dbReference>
<dbReference type="SUPFAM" id="SSF55931">
    <property type="entry name" value="Glutamine synthetase/guanido kinase"/>
    <property type="match status" value="1"/>
</dbReference>
<keyword evidence="10 22" id="KW-0547">Nucleotide-binding</keyword>
<dbReference type="CDD" id="cd03505">
    <property type="entry name" value="Delta9-FADS-like"/>
    <property type="match status" value="2"/>
</dbReference>
<dbReference type="FunFam" id="3.30.590.10:FF:000004">
    <property type="entry name" value="Glutamine synthetase"/>
    <property type="match status" value="1"/>
</dbReference>
<dbReference type="PANTHER" id="PTHR11351:SF31">
    <property type="entry name" value="DESATURASE 1, ISOFORM A-RELATED"/>
    <property type="match status" value="1"/>
</dbReference>
<dbReference type="InterPro" id="IPR027303">
    <property type="entry name" value="Gln_synth_gly_rich_site"/>
</dbReference>
<comment type="caution">
    <text evidence="26">The sequence shown here is derived from an EMBL/GenBank/DDBJ whole genome shotgun (WGS) entry which is preliminary data.</text>
</comment>
<dbReference type="GO" id="GO:0005789">
    <property type="term" value="C:endoplasmic reticulum membrane"/>
    <property type="evidence" value="ECO:0007669"/>
    <property type="project" value="TreeGrafter"/>
</dbReference>
<comment type="similarity">
    <text evidence="2 21">Belongs to the fatty acid desaturase type 1 family.</text>
</comment>
<dbReference type="InterPro" id="IPR014746">
    <property type="entry name" value="Gln_synth/guanido_kin_cat_dom"/>
</dbReference>
<feature type="transmembrane region" description="Helical" evidence="23">
    <location>
        <begin position="358"/>
        <end position="379"/>
    </location>
</feature>
<dbReference type="FunFam" id="3.10.20.70:FF:000004">
    <property type="entry name" value="Glutamine synthetase"/>
    <property type="match status" value="1"/>
</dbReference>
<dbReference type="PRINTS" id="PR00075">
    <property type="entry name" value="FACDDSATRASE"/>
</dbReference>
<dbReference type="GO" id="GO:0005506">
    <property type="term" value="F:iron ion binding"/>
    <property type="evidence" value="ECO:0007669"/>
    <property type="project" value="TreeGrafter"/>
</dbReference>
<reference evidence="26" key="2">
    <citation type="journal article" date="2022" name="Res Sq">
        <title>Comparative Genomics Reveals Insights into the Divergent Evolution of Astigmatic Mites and Household Pest Adaptations.</title>
        <authorList>
            <person name="Xiong Q."/>
            <person name="Wan A.T.-Y."/>
            <person name="Liu X.-Y."/>
            <person name="Fung C.S.-H."/>
            <person name="Xiao X."/>
            <person name="Malainual N."/>
            <person name="Hou J."/>
            <person name="Wang L."/>
            <person name="Wang M."/>
            <person name="Yang K."/>
            <person name="Cui Y."/>
            <person name="Leung E."/>
            <person name="Nong W."/>
            <person name="Shin S.-K."/>
            <person name="Au S."/>
            <person name="Jeong K.Y."/>
            <person name="Chew F.T."/>
            <person name="Hui J."/>
            <person name="Leung T.F."/>
            <person name="Tungtrongchitr A."/>
            <person name="Zhong N."/>
            <person name="Liu Z."/>
            <person name="Tsui S."/>
        </authorList>
    </citation>
    <scope>NUCLEOTIDE SEQUENCE</scope>
    <source>
        <strain evidence="26">Derf</strain>
        <tissue evidence="26">Whole organism</tissue>
    </source>
</reference>
<keyword evidence="7 22" id="KW-0436">Ligase</keyword>
<evidence type="ECO:0000259" key="24">
    <source>
        <dbReference type="PROSITE" id="PS51986"/>
    </source>
</evidence>
<evidence type="ECO:0000313" key="27">
    <source>
        <dbReference type="Proteomes" id="UP000790347"/>
    </source>
</evidence>
<name>A0A922IFP6_DERFA</name>
<keyword evidence="15" id="KW-0408">Iron</keyword>
<dbReference type="InterPro" id="IPR036651">
    <property type="entry name" value="Gln_synt_N_sf"/>
</dbReference>
<evidence type="ECO:0000256" key="4">
    <source>
        <dbReference type="ARBA" id="ARBA00011823"/>
    </source>
</evidence>
<dbReference type="InterPro" id="IPR005804">
    <property type="entry name" value="FA_desaturase_dom"/>
</dbReference>
<dbReference type="GO" id="GO:0004356">
    <property type="term" value="F:glutamine synthetase activity"/>
    <property type="evidence" value="ECO:0007669"/>
    <property type="project" value="UniProtKB-EC"/>
</dbReference>
<keyword evidence="27" id="KW-1185">Reference proteome</keyword>
<evidence type="ECO:0000256" key="15">
    <source>
        <dbReference type="ARBA" id="ARBA00023004"/>
    </source>
</evidence>
<evidence type="ECO:0000256" key="20">
    <source>
        <dbReference type="RuleBase" id="RU000384"/>
    </source>
</evidence>
<evidence type="ECO:0000256" key="5">
    <source>
        <dbReference type="ARBA" id="ARBA00012937"/>
    </source>
</evidence>
<dbReference type="Pfam" id="PF00487">
    <property type="entry name" value="FA_desaturase"/>
    <property type="match status" value="2"/>
</dbReference>
<evidence type="ECO:0000256" key="1">
    <source>
        <dbReference type="ARBA" id="ARBA00004141"/>
    </source>
</evidence>
<keyword evidence="8 21" id="KW-0812">Transmembrane</keyword>
<keyword evidence="11" id="KW-0276">Fatty acid metabolism</keyword>
<evidence type="ECO:0000256" key="14">
    <source>
        <dbReference type="ARBA" id="ARBA00023002"/>
    </source>
</evidence>
<dbReference type="Pfam" id="PF00120">
    <property type="entry name" value="Gln-synt_C"/>
    <property type="match status" value="1"/>
</dbReference>
<evidence type="ECO:0000313" key="26">
    <source>
        <dbReference type="EMBL" id="KAH9530218.1"/>
    </source>
</evidence>
<dbReference type="SUPFAM" id="SSF54368">
    <property type="entry name" value="Glutamine synthetase, N-terminal domain"/>
    <property type="match status" value="1"/>
</dbReference>
<protein>
    <recommendedName>
        <fullName evidence="5 22">Glutamine synthetase</fullName>
        <ecNumber evidence="5 22">6.3.1.2</ecNumber>
    </recommendedName>
</protein>
<dbReference type="Gene3D" id="3.10.20.70">
    <property type="entry name" value="Glutamine synthetase, N-terminal domain"/>
    <property type="match status" value="1"/>
</dbReference>
<dbReference type="EC" id="6.3.1.2" evidence="5 22"/>
<evidence type="ECO:0000256" key="10">
    <source>
        <dbReference type="ARBA" id="ARBA00022741"/>
    </source>
</evidence>
<comment type="similarity">
    <text evidence="3 19 20">Belongs to the glutamine synthetase family.</text>
</comment>
<feature type="transmembrane region" description="Helical" evidence="23">
    <location>
        <begin position="57"/>
        <end position="80"/>
    </location>
</feature>
<evidence type="ECO:0000256" key="12">
    <source>
        <dbReference type="ARBA" id="ARBA00022840"/>
    </source>
</evidence>
<feature type="domain" description="GS catalytic" evidence="25">
    <location>
        <begin position="920"/>
        <end position="1172"/>
    </location>
</feature>
<comment type="cofactor">
    <cofactor evidence="21">
        <name>Fe(2+)</name>
        <dbReference type="ChEBI" id="CHEBI:29033"/>
    </cofactor>
</comment>
<evidence type="ECO:0000256" key="19">
    <source>
        <dbReference type="PROSITE-ProRule" id="PRU01330"/>
    </source>
</evidence>
<evidence type="ECO:0000256" key="21">
    <source>
        <dbReference type="RuleBase" id="RU000581"/>
    </source>
</evidence>
<evidence type="ECO:0000256" key="9">
    <source>
        <dbReference type="ARBA" id="ARBA00022723"/>
    </source>
</evidence>
<evidence type="ECO:0000256" key="11">
    <source>
        <dbReference type="ARBA" id="ARBA00022832"/>
    </source>
</evidence>
<dbReference type="PROSITE" id="PS00180">
    <property type="entry name" value="GLNA_1"/>
    <property type="match status" value="1"/>
</dbReference>
<accession>A0A922IFP6</accession>
<dbReference type="Proteomes" id="UP000790347">
    <property type="component" value="Unassembled WGS sequence"/>
</dbReference>
<evidence type="ECO:0000256" key="22">
    <source>
        <dbReference type="RuleBase" id="RU004356"/>
    </source>
</evidence>
<keyword evidence="6 21" id="KW-0444">Lipid biosynthesis</keyword>
<feature type="transmembrane region" description="Helical" evidence="23">
    <location>
        <begin position="476"/>
        <end position="495"/>
    </location>
</feature>
<dbReference type="InterPro" id="IPR008147">
    <property type="entry name" value="Gln_synt_N"/>
</dbReference>
<dbReference type="InterPro" id="IPR008146">
    <property type="entry name" value="Gln_synth_cat_dom"/>
</dbReference>
<dbReference type="GO" id="GO:0005524">
    <property type="term" value="F:ATP binding"/>
    <property type="evidence" value="ECO:0007669"/>
    <property type="project" value="UniProtKB-KW"/>
</dbReference>